<accession>A0A3A3ABG8</accession>
<dbReference type="GO" id="GO:0102965">
    <property type="term" value="F:alcohol-forming long-chain fatty acyl-CoA reductase activity"/>
    <property type="evidence" value="ECO:0007669"/>
    <property type="project" value="UniProtKB-EC"/>
</dbReference>
<evidence type="ECO:0000313" key="4">
    <source>
        <dbReference type="Proteomes" id="UP000266188"/>
    </source>
</evidence>
<dbReference type="Gene3D" id="3.40.50.720">
    <property type="entry name" value="NAD(P)-binding Rossmann-like Domain"/>
    <property type="match status" value="1"/>
</dbReference>
<dbReference type="OrthoDB" id="429813at2759"/>
<organism evidence="3 4">
    <name type="scientific">Aspergillus sclerotialis</name>
    <dbReference type="NCBI Taxonomy" id="2070753"/>
    <lineage>
        <taxon>Eukaryota</taxon>
        <taxon>Fungi</taxon>
        <taxon>Dikarya</taxon>
        <taxon>Ascomycota</taxon>
        <taxon>Pezizomycotina</taxon>
        <taxon>Eurotiomycetes</taxon>
        <taxon>Eurotiomycetidae</taxon>
        <taxon>Eurotiales</taxon>
        <taxon>Aspergillaceae</taxon>
        <taxon>Aspergillus</taxon>
        <taxon>Aspergillus subgen. Polypaecilum</taxon>
    </lineage>
</organism>
<comment type="similarity">
    <text evidence="1">Belongs to the fatty acyl-CoA reductase family.</text>
</comment>
<comment type="function">
    <text evidence="1">Catalyzes the reduction of fatty acyl-CoA to fatty alcohols.</text>
</comment>
<keyword evidence="1" id="KW-0443">Lipid metabolism</keyword>
<feature type="domain" description="Thioester reductase (TE)" evidence="2">
    <location>
        <begin position="29"/>
        <end position="294"/>
    </location>
</feature>
<dbReference type="Proteomes" id="UP000266188">
    <property type="component" value="Unassembled WGS sequence"/>
</dbReference>
<dbReference type="GO" id="GO:0080019">
    <property type="term" value="F:alcohol-forming very long-chain fatty acyl-CoA reductase activity"/>
    <property type="evidence" value="ECO:0007669"/>
    <property type="project" value="InterPro"/>
</dbReference>
<dbReference type="GO" id="GO:0035336">
    <property type="term" value="P:long-chain fatty-acyl-CoA metabolic process"/>
    <property type="evidence" value="ECO:0007669"/>
    <property type="project" value="TreeGrafter"/>
</dbReference>
<name>A0A3A3ABG8_9EURO</name>
<dbReference type="InterPro" id="IPR036291">
    <property type="entry name" value="NAD(P)-bd_dom_sf"/>
</dbReference>
<evidence type="ECO:0000259" key="2">
    <source>
        <dbReference type="Pfam" id="PF07993"/>
    </source>
</evidence>
<keyword evidence="1" id="KW-0444">Lipid biosynthesis</keyword>
<dbReference type="SUPFAM" id="SSF51735">
    <property type="entry name" value="NAD(P)-binding Rossmann-fold domains"/>
    <property type="match status" value="1"/>
</dbReference>
<protein>
    <recommendedName>
        <fullName evidence="1">Fatty acyl-CoA reductase</fullName>
        <ecNumber evidence="1">1.2.1.84</ecNumber>
    </recommendedName>
</protein>
<gene>
    <name evidence="3" type="ORF">PHISCL_00962</name>
</gene>
<dbReference type="PANTHER" id="PTHR11011:SF45">
    <property type="entry name" value="FATTY ACYL-COA REDUCTASE CG8306-RELATED"/>
    <property type="match status" value="1"/>
</dbReference>
<evidence type="ECO:0000313" key="3">
    <source>
        <dbReference type="EMBL" id="RJE26731.1"/>
    </source>
</evidence>
<comment type="catalytic activity">
    <reaction evidence="1">
        <text>a long-chain fatty acyl-CoA + 2 NADPH + 2 H(+) = a long-chain primary fatty alcohol + 2 NADP(+) + CoA</text>
        <dbReference type="Rhea" id="RHEA:52716"/>
        <dbReference type="ChEBI" id="CHEBI:15378"/>
        <dbReference type="ChEBI" id="CHEBI:57287"/>
        <dbReference type="ChEBI" id="CHEBI:57783"/>
        <dbReference type="ChEBI" id="CHEBI:58349"/>
        <dbReference type="ChEBI" id="CHEBI:77396"/>
        <dbReference type="ChEBI" id="CHEBI:83139"/>
        <dbReference type="EC" id="1.2.1.84"/>
    </reaction>
</comment>
<dbReference type="InterPro" id="IPR013120">
    <property type="entry name" value="FAR_NAD-bd"/>
</dbReference>
<dbReference type="STRING" id="2070753.A0A3A3ABG8"/>
<dbReference type="AlphaFoldDB" id="A0A3A3ABG8"/>
<dbReference type="EC" id="1.2.1.84" evidence="1"/>
<reference evidence="4" key="1">
    <citation type="submission" date="2017-02" db="EMBL/GenBank/DDBJ databases">
        <authorList>
            <person name="Tafer H."/>
            <person name="Lopandic K."/>
        </authorList>
    </citation>
    <scope>NUCLEOTIDE SEQUENCE [LARGE SCALE GENOMIC DNA]</scope>
    <source>
        <strain evidence="4">CBS 366.77</strain>
    </source>
</reference>
<keyword evidence="1" id="KW-0521">NADP</keyword>
<comment type="caution">
    <text evidence="3">The sequence shown here is derived from an EMBL/GenBank/DDBJ whole genome shotgun (WGS) entry which is preliminary data.</text>
</comment>
<keyword evidence="4" id="KW-1185">Reference proteome</keyword>
<evidence type="ECO:0000256" key="1">
    <source>
        <dbReference type="RuleBase" id="RU363097"/>
    </source>
</evidence>
<dbReference type="PANTHER" id="PTHR11011">
    <property type="entry name" value="MALE STERILITY PROTEIN 2-RELATED"/>
    <property type="match status" value="1"/>
</dbReference>
<sequence>MAFPASSSHQNEIKEKGYASTFENQVVFLTGSTGSLGGCLLYKLALQLPTRKIFVLVRGSGQVAEEKWRRLMPDHTTAILGTNKVHFVVGDMKKPSFGIESSDLQLLREEVTLVIHAAAQISLDSDFREAIEDNCLPSLELAGIASRFHRLKLFVQLSTAYANSFLPDGHVGERLYSVSDEDPEEELSSILESGSSPHTDRFSSRYAQAKYLMERLLLKRFPLLPLLLVRPTIFGGAMRDPYPIYGPENSTPMTKFARFYLSDPGTQVWHATPGSKSGTNILDEIPVDFVANATLLHAAAKTMGVVHVGAQLYVPLTFDDYLRIVDSHAPPEMKKDLPTIVFTEDQNAPQAILAELVKAGTRNWHFDCGRSYWLKQIGGPLSLQACKHDADRLNSMRMMDIYRRHKERMARL</sequence>
<proteinExistence type="inferred from homology"/>
<keyword evidence="1" id="KW-0560">Oxidoreductase</keyword>
<dbReference type="InterPro" id="IPR026055">
    <property type="entry name" value="FAR"/>
</dbReference>
<dbReference type="EMBL" id="MVGC01000016">
    <property type="protein sequence ID" value="RJE26731.1"/>
    <property type="molecule type" value="Genomic_DNA"/>
</dbReference>
<dbReference type="GO" id="GO:0005777">
    <property type="term" value="C:peroxisome"/>
    <property type="evidence" value="ECO:0007669"/>
    <property type="project" value="TreeGrafter"/>
</dbReference>
<dbReference type="Pfam" id="PF07993">
    <property type="entry name" value="NAD_binding_4"/>
    <property type="match status" value="1"/>
</dbReference>